<dbReference type="EMBL" id="JAMSKV010000003">
    <property type="protein sequence ID" value="MCQ8277875.1"/>
    <property type="molecule type" value="Genomic_DNA"/>
</dbReference>
<feature type="region of interest" description="Disordered" evidence="1">
    <location>
        <begin position="1"/>
        <end position="38"/>
    </location>
</feature>
<keyword evidence="3" id="KW-1185">Reference proteome</keyword>
<sequence>MSLQSRIDSLQTRHASLDARLHDEDTRPMPNQATLNQIKLEKLRVKRELERLRQS</sequence>
<dbReference type="Pfam" id="PF04325">
    <property type="entry name" value="DUF465"/>
    <property type="match status" value="1"/>
</dbReference>
<dbReference type="InterPro" id="IPR038444">
    <property type="entry name" value="DUF465_sf"/>
</dbReference>
<comment type="caution">
    <text evidence="2">The sequence shown here is derived from an EMBL/GenBank/DDBJ whole genome shotgun (WGS) entry which is preliminary data.</text>
</comment>
<dbReference type="InterPro" id="IPR007420">
    <property type="entry name" value="DUF465"/>
</dbReference>
<gene>
    <name evidence="2" type="ORF">NFI95_05380</name>
</gene>
<dbReference type="Gene3D" id="6.10.280.50">
    <property type="match status" value="1"/>
</dbReference>
<evidence type="ECO:0000313" key="2">
    <source>
        <dbReference type="EMBL" id="MCQ8277875.1"/>
    </source>
</evidence>
<feature type="compositionally biased region" description="Basic and acidic residues" evidence="1">
    <location>
        <begin position="15"/>
        <end position="27"/>
    </location>
</feature>
<organism evidence="2 3">
    <name type="scientific">Endosaccharibacter trunci</name>
    <dbReference type="NCBI Taxonomy" id="2812733"/>
    <lineage>
        <taxon>Bacteria</taxon>
        <taxon>Pseudomonadati</taxon>
        <taxon>Pseudomonadota</taxon>
        <taxon>Alphaproteobacteria</taxon>
        <taxon>Acetobacterales</taxon>
        <taxon>Acetobacteraceae</taxon>
        <taxon>Endosaccharibacter</taxon>
    </lineage>
</organism>
<name>A0ABT1W641_9PROT</name>
<dbReference type="Proteomes" id="UP001524587">
    <property type="component" value="Unassembled WGS sequence"/>
</dbReference>
<proteinExistence type="predicted"/>
<evidence type="ECO:0000256" key="1">
    <source>
        <dbReference type="SAM" id="MobiDB-lite"/>
    </source>
</evidence>
<reference evidence="2 3" key="1">
    <citation type="submission" date="2022-06" db="EMBL/GenBank/DDBJ databases">
        <title>Endosaccharibacter gen. nov., sp. nov., endophytic bacteria isolated from sugarcane.</title>
        <authorList>
            <person name="Pitiwittayakul N."/>
            <person name="Yukphan P."/>
            <person name="Charoenyingcharoen P."/>
            <person name="Tanasupawat S."/>
        </authorList>
    </citation>
    <scope>NUCLEOTIDE SEQUENCE [LARGE SCALE GENOMIC DNA]</scope>
    <source>
        <strain evidence="2 3">KSS8</strain>
    </source>
</reference>
<accession>A0ABT1W641</accession>
<evidence type="ECO:0000313" key="3">
    <source>
        <dbReference type="Proteomes" id="UP001524587"/>
    </source>
</evidence>
<protein>
    <submittedName>
        <fullName evidence="2">DUF465 domain-containing protein</fullName>
    </submittedName>
</protein>
<feature type="compositionally biased region" description="Polar residues" evidence="1">
    <location>
        <begin position="1"/>
        <end position="14"/>
    </location>
</feature>
<dbReference type="RefSeq" id="WP_422863335.1">
    <property type="nucleotide sequence ID" value="NZ_JAMSKV010000003.1"/>
</dbReference>